<keyword evidence="3" id="KW-1185">Reference proteome</keyword>
<name>A0A8J3LAY0_9ACTN</name>
<evidence type="ECO:0000256" key="1">
    <source>
        <dbReference type="SAM" id="SignalP"/>
    </source>
</evidence>
<evidence type="ECO:0000313" key="3">
    <source>
        <dbReference type="Proteomes" id="UP000660339"/>
    </source>
</evidence>
<dbReference type="Proteomes" id="UP000660339">
    <property type="component" value="Unassembled WGS sequence"/>
</dbReference>
<dbReference type="AlphaFoldDB" id="A0A8J3LAY0"/>
<sequence>MILLGVATLLLAACGTGSPAADRSAATSSDMGAMQGRWWTWAAAEPEASNPVADPTGEFCALNQPADVWFLAGTFGTRAQRACTVPQGRTIVVPVLNLFGAKDDCDGFMATAEGTAELDGTALTLERFTGVPIEVTAVAGNALGQEAGTFEALGCGIWARISAPAAGAHQLRIRGTSGNFAVSVDYDLTVA</sequence>
<evidence type="ECO:0008006" key="4">
    <source>
        <dbReference type="Google" id="ProtNLM"/>
    </source>
</evidence>
<gene>
    <name evidence="2" type="ORF">Cme02nite_06710</name>
</gene>
<organism evidence="2 3">
    <name type="scientific">Catellatospora methionotrophica</name>
    <dbReference type="NCBI Taxonomy" id="121620"/>
    <lineage>
        <taxon>Bacteria</taxon>
        <taxon>Bacillati</taxon>
        <taxon>Actinomycetota</taxon>
        <taxon>Actinomycetes</taxon>
        <taxon>Micromonosporales</taxon>
        <taxon>Micromonosporaceae</taxon>
        <taxon>Catellatospora</taxon>
    </lineage>
</organism>
<comment type="caution">
    <text evidence="2">The sequence shown here is derived from an EMBL/GenBank/DDBJ whole genome shotgun (WGS) entry which is preliminary data.</text>
</comment>
<evidence type="ECO:0000313" key="2">
    <source>
        <dbReference type="EMBL" id="GIG12339.1"/>
    </source>
</evidence>
<protein>
    <recommendedName>
        <fullName evidence="4">Lipoprotein</fullName>
    </recommendedName>
</protein>
<keyword evidence="1" id="KW-0732">Signal</keyword>
<feature type="chain" id="PRO_5035223146" description="Lipoprotein" evidence="1">
    <location>
        <begin position="21"/>
        <end position="191"/>
    </location>
</feature>
<dbReference type="EMBL" id="BONJ01000001">
    <property type="protein sequence ID" value="GIG12339.1"/>
    <property type="molecule type" value="Genomic_DNA"/>
</dbReference>
<proteinExistence type="predicted"/>
<feature type="signal peptide" evidence="1">
    <location>
        <begin position="1"/>
        <end position="20"/>
    </location>
</feature>
<accession>A0A8J3LAY0</accession>
<reference evidence="2" key="1">
    <citation type="submission" date="2021-01" db="EMBL/GenBank/DDBJ databases">
        <title>Whole genome shotgun sequence of Catellatospora methionotrophica NBRC 14553.</title>
        <authorList>
            <person name="Komaki H."/>
            <person name="Tamura T."/>
        </authorList>
    </citation>
    <scope>NUCLEOTIDE SEQUENCE</scope>
    <source>
        <strain evidence="2">NBRC 14553</strain>
    </source>
</reference>